<dbReference type="InterPro" id="IPR001753">
    <property type="entry name" value="Enoyl-CoA_hydra/iso"/>
</dbReference>
<dbReference type="InterPro" id="IPR018376">
    <property type="entry name" value="Enoyl-CoA_hyd/isom_CS"/>
</dbReference>
<feature type="compositionally biased region" description="Basic and acidic residues" evidence="4">
    <location>
        <begin position="497"/>
        <end position="511"/>
    </location>
</feature>
<keyword evidence="5" id="KW-0413">Isomerase</keyword>
<comment type="similarity">
    <text evidence="1 3">Belongs to the enoyl-CoA hydratase/isomerase family.</text>
</comment>
<feature type="region of interest" description="Disordered" evidence="4">
    <location>
        <begin position="267"/>
        <end position="352"/>
    </location>
</feature>
<dbReference type="Pfam" id="PF00378">
    <property type="entry name" value="ECH_1"/>
    <property type="match status" value="2"/>
</dbReference>
<dbReference type="PANTHER" id="PTHR11941">
    <property type="entry name" value="ENOYL-COA HYDRATASE-RELATED"/>
    <property type="match status" value="1"/>
</dbReference>
<reference evidence="5" key="1">
    <citation type="journal article" date="2015" name="PLoS ONE">
        <title>Comprehensive Evaluation of Toxoplasma gondii VEG and Neospora caninum LIV Genomes with Tachyzoite Stage Transcriptome and Proteome Defines Novel Transcript Features.</title>
        <authorList>
            <person name="Ramaprasad A."/>
            <person name="Mourier T."/>
            <person name="Naeem R."/>
            <person name="Malas T.B."/>
            <person name="Moussa E."/>
            <person name="Panigrahi A."/>
            <person name="Vermont S.J."/>
            <person name="Otto T.D."/>
            <person name="Wastling J."/>
            <person name="Pain A."/>
        </authorList>
    </citation>
    <scope>NUCLEOTIDE SEQUENCE</scope>
    <source>
        <strain evidence="5">VEG</strain>
    </source>
</reference>
<evidence type="ECO:0000313" key="5">
    <source>
        <dbReference type="EMBL" id="CEL73924.1"/>
    </source>
</evidence>
<organism evidence="5">
    <name type="scientific">Toxoplasma gondii (strain ATCC 50861 / VEG)</name>
    <dbReference type="NCBI Taxonomy" id="432359"/>
    <lineage>
        <taxon>Eukaryota</taxon>
        <taxon>Sar</taxon>
        <taxon>Alveolata</taxon>
        <taxon>Apicomplexa</taxon>
        <taxon>Conoidasida</taxon>
        <taxon>Coccidia</taxon>
        <taxon>Eucoccidiorida</taxon>
        <taxon>Eimeriorina</taxon>
        <taxon>Sarcocystidae</taxon>
        <taxon>Toxoplasma</taxon>
    </lineage>
</organism>
<dbReference type="PANTHER" id="PTHR11941:SF171">
    <property type="entry name" value="SD19268P"/>
    <property type="match status" value="1"/>
</dbReference>
<feature type="region of interest" description="Disordered" evidence="4">
    <location>
        <begin position="40"/>
        <end position="63"/>
    </location>
</feature>
<dbReference type="AlphaFoldDB" id="A0A0F7UY16"/>
<evidence type="ECO:0000256" key="4">
    <source>
        <dbReference type="SAM" id="MobiDB-lite"/>
    </source>
</evidence>
<sequence>MWRQAFSRSAAVRETCQHRILQRAKPAGVMAAFPPFSSPSQADIGSVSRAVSSPPGEHTRCPPPQVSGCSLPALGSRREPCVASRVPKHVRSTSEGLSHFTSSSTSAIVPDISLERRAAFVPKPGYVLLSPVTHKYIEAELISGGQFAVITINRPDAKNALNREVLDELEACLNLVDAHAEKEPEFHALLIRSAVPGVFCGGADLKERAGMSFESSKEFVDRLRSCFEHLSEVPYPTIACLHGSVMGGGLELALAADFRVASVRPPPSTLPPRDLFAPLPGAFHGPSKDVGQKPSQSASVKSRFARQQGNKKGALLTRSALDQVPQPSSSDSRVSRLETPDSLGSADGSSLGICDEPTTATGACKGELKESARQRASLATQSCSWCSSLELCLPEVSLGTMPGAGGTQRLWRVVGPQKAKLLLLTGGNVGPKQAVKWGLIDVMAGHNEDEVCKIWRFTPGLRRHKADRGEQSRGGNEREEKQVAQRIVLDARRNRFESRQARAAEQQEKTRNMPGEGCVASGDGSQRGTEVRKDGSASLPKKSTFETAIPDNEWESEDAFRVGIRLACRLASLAPLSVRATKKSANSAVGVSIKEGLKLEGKVYDSVLSSEDRDEGLRAFKERRKPKYKGK</sequence>
<feature type="compositionally biased region" description="Basic and acidic residues" evidence="4">
    <location>
        <begin position="467"/>
        <end position="483"/>
    </location>
</feature>
<accession>A0A0F7UY16</accession>
<keyword evidence="2" id="KW-0456">Lyase</keyword>
<feature type="region of interest" description="Disordered" evidence="4">
    <location>
        <begin position="464"/>
        <end position="483"/>
    </location>
</feature>
<dbReference type="Gene3D" id="3.90.226.10">
    <property type="entry name" value="2-enoyl-CoA Hydratase, Chain A, domain 1"/>
    <property type="match status" value="2"/>
</dbReference>
<dbReference type="EMBL" id="LN714496">
    <property type="protein sequence ID" value="CEL73924.1"/>
    <property type="molecule type" value="Genomic_DNA"/>
</dbReference>
<evidence type="ECO:0000256" key="1">
    <source>
        <dbReference type="ARBA" id="ARBA00005254"/>
    </source>
</evidence>
<dbReference type="GO" id="GO:0016853">
    <property type="term" value="F:isomerase activity"/>
    <property type="evidence" value="ECO:0007669"/>
    <property type="project" value="UniProtKB-KW"/>
</dbReference>
<protein>
    <submittedName>
        <fullName evidence="5">Enoyl-CoA hydratase/isomerase family protein,putative</fullName>
    </submittedName>
</protein>
<feature type="compositionally biased region" description="Low complexity" evidence="4">
    <location>
        <begin position="341"/>
        <end position="352"/>
    </location>
</feature>
<dbReference type="FunFam" id="1.10.12.10:FF:000001">
    <property type="entry name" value="Probable enoyl-CoA hydratase, mitochondrial"/>
    <property type="match status" value="1"/>
</dbReference>
<evidence type="ECO:0000256" key="2">
    <source>
        <dbReference type="ARBA" id="ARBA00023239"/>
    </source>
</evidence>
<dbReference type="SUPFAM" id="SSF52096">
    <property type="entry name" value="ClpP/crotonase"/>
    <property type="match status" value="2"/>
</dbReference>
<dbReference type="InterPro" id="IPR014748">
    <property type="entry name" value="Enoyl-CoA_hydra_C"/>
</dbReference>
<feature type="compositionally biased region" description="Polar residues" evidence="4">
    <location>
        <begin position="293"/>
        <end position="310"/>
    </location>
</feature>
<name>A0A0F7UY16_TOXGV</name>
<proteinExistence type="inferred from homology"/>
<dbReference type="InterPro" id="IPR029045">
    <property type="entry name" value="ClpP/crotonase-like_dom_sf"/>
</dbReference>
<evidence type="ECO:0000256" key="3">
    <source>
        <dbReference type="RuleBase" id="RU003707"/>
    </source>
</evidence>
<dbReference type="GO" id="GO:0006635">
    <property type="term" value="P:fatty acid beta-oxidation"/>
    <property type="evidence" value="ECO:0007669"/>
    <property type="project" value="TreeGrafter"/>
</dbReference>
<feature type="region of interest" description="Disordered" evidence="4">
    <location>
        <begin position="497"/>
        <end position="542"/>
    </location>
</feature>
<dbReference type="Gene3D" id="1.10.12.10">
    <property type="entry name" value="Lyase 2-enoyl-coa Hydratase, Chain A, domain 2"/>
    <property type="match status" value="1"/>
</dbReference>
<dbReference type="GO" id="GO:0016836">
    <property type="term" value="F:hydro-lyase activity"/>
    <property type="evidence" value="ECO:0007669"/>
    <property type="project" value="UniProtKB-ARBA"/>
</dbReference>
<gene>
    <name evidence="5" type="ORF">BN1205_047410</name>
</gene>
<dbReference type="CDD" id="cd06558">
    <property type="entry name" value="crotonase-like"/>
    <property type="match status" value="1"/>
</dbReference>
<dbReference type="PROSITE" id="PS00166">
    <property type="entry name" value="ENOYL_COA_HYDRATASE"/>
    <property type="match status" value="1"/>
</dbReference>